<feature type="transmembrane region" description="Helical" evidence="7">
    <location>
        <begin position="20"/>
        <end position="44"/>
    </location>
</feature>
<feature type="transmembrane region" description="Helical" evidence="7">
    <location>
        <begin position="480"/>
        <end position="502"/>
    </location>
</feature>
<organism evidence="9 10">
    <name type="scientific">Bosea vaviloviae</name>
    <dbReference type="NCBI Taxonomy" id="1526658"/>
    <lineage>
        <taxon>Bacteria</taxon>
        <taxon>Pseudomonadati</taxon>
        <taxon>Pseudomonadota</taxon>
        <taxon>Alphaproteobacteria</taxon>
        <taxon>Hyphomicrobiales</taxon>
        <taxon>Boseaceae</taxon>
        <taxon>Bosea</taxon>
    </lineage>
</organism>
<keyword evidence="10" id="KW-1185">Reference proteome</keyword>
<accession>A0A1D7U8M0</accession>
<dbReference type="PANTHER" id="PTHR42718">
    <property type="entry name" value="MAJOR FACILITATOR SUPERFAMILY MULTIDRUG TRANSPORTER MFSC"/>
    <property type="match status" value="1"/>
</dbReference>
<feature type="transmembrane region" description="Helical" evidence="7">
    <location>
        <begin position="275"/>
        <end position="300"/>
    </location>
</feature>
<feature type="transmembrane region" description="Helical" evidence="7">
    <location>
        <begin position="341"/>
        <end position="359"/>
    </location>
</feature>
<keyword evidence="5 7" id="KW-1133">Transmembrane helix</keyword>
<evidence type="ECO:0000313" key="10">
    <source>
        <dbReference type="Proteomes" id="UP000094969"/>
    </source>
</evidence>
<keyword evidence="6 7" id="KW-0472">Membrane</keyword>
<evidence type="ECO:0000256" key="3">
    <source>
        <dbReference type="ARBA" id="ARBA00022475"/>
    </source>
</evidence>
<dbReference type="KEGG" id="bvv:BHK69_27145"/>
<dbReference type="EMBL" id="CP017147">
    <property type="protein sequence ID" value="AOO83634.1"/>
    <property type="molecule type" value="Genomic_DNA"/>
</dbReference>
<evidence type="ECO:0000256" key="2">
    <source>
        <dbReference type="ARBA" id="ARBA00022448"/>
    </source>
</evidence>
<evidence type="ECO:0000259" key="8">
    <source>
        <dbReference type="PROSITE" id="PS50850"/>
    </source>
</evidence>
<dbReference type="PANTHER" id="PTHR42718:SF47">
    <property type="entry name" value="METHYL VIOLOGEN RESISTANCE PROTEIN SMVA"/>
    <property type="match status" value="1"/>
</dbReference>
<feature type="transmembrane region" description="Helical" evidence="7">
    <location>
        <begin position="117"/>
        <end position="138"/>
    </location>
</feature>
<feature type="transmembrane region" description="Helical" evidence="7">
    <location>
        <begin position="312"/>
        <end position="334"/>
    </location>
</feature>
<evidence type="ECO:0000256" key="7">
    <source>
        <dbReference type="SAM" id="Phobius"/>
    </source>
</evidence>
<keyword evidence="4 7" id="KW-0812">Transmembrane</keyword>
<evidence type="ECO:0000256" key="4">
    <source>
        <dbReference type="ARBA" id="ARBA00022692"/>
    </source>
</evidence>
<proteinExistence type="predicted"/>
<feature type="transmembrane region" description="Helical" evidence="7">
    <location>
        <begin position="365"/>
        <end position="388"/>
    </location>
</feature>
<comment type="subcellular location">
    <subcellularLocation>
        <location evidence="1">Cell membrane</location>
        <topology evidence="1">Multi-pass membrane protein</topology>
    </subcellularLocation>
</comment>
<dbReference type="RefSeq" id="WP_069692831.1">
    <property type="nucleotide sequence ID" value="NZ_CP017147.1"/>
</dbReference>
<evidence type="ECO:0000313" key="9">
    <source>
        <dbReference type="EMBL" id="AOO83634.1"/>
    </source>
</evidence>
<keyword evidence="3" id="KW-1003">Cell membrane</keyword>
<evidence type="ECO:0000256" key="6">
    <source>
        <dbReference type="ARBA" id="ARBA00023136"/>
    </source>
</evidence>
<dbReference type="PROSITE" id="PS50850">
    <property type="entry name" value="MFS"/>
    <property type="match status" value="1"/>
</dbReference>
<dbReference type="GO" id="GO:0005886">
    <property type="term" value="C:plasma membrane"/>
    <property type="evidence" value="ECO:0007669"/>
    <property type="project" value="UniProtKB-SubCell"/>
</dbReference>
<reference evidence="9 10" key="1">
    <citation type="journal article" date="2015" name="Antonie Van Leeuwenhoek">
        <title>Bosea vaviloviae sp. nov., a new species of slow-growing rhizobia isolated from nodules of the relict species Vavilovia formosa (Stev.) Fed.</title>
        <authorList>
            <person name="Safronova V.I."/>
            <person name="Kuznetsova I.G."/>
            <person name="Sazanova A.L."/>
            <person name="Kimeklis A.K."/>
            <person name="Belimov A.A."/>
            <person name="Andronov E.E."/>
            <person name="Pinaev A.G."/>
            <person name="Chizhevskaya E.P."/>
            <person name="Pukhaev A.R."/>
            <person name="Popov K.P."/>
            <person name="Willems A."/>
            <person name="Tikhonovich I.A."/>
        </authorList>
    </citation>
    <scope>NUCLEOTIDE SEQUENCE [LARGE SCALE GENOMIC DNA]</scope>
    <source>
        <strain evidence="9 10">Vaf18</strain>
    </source>
</reference>
<dbReference type="OrthoDB" id="9807274at2"/>
<dbReference type="Gene3D" id="1.20.1250.20">
    <property type="entry name" value="MFS general substrate transporter like domains"/>
    <property type="match status" value="1"/>
</dbReference>
<dbReference type="Pfam" id="PF07690">
    <property type="entry name" value="MFS_1"/>
    <property type="match status" value="1"/>
</dbReference>
<dbReference type="Proteomes" id="UP000094969">
    <property type="component" value="Chromosome"/>
</dbReference>
<feature type="transmembrane region" description="Helical" evidence="7">
    <location>
        <begin position="233"/>
        <end position="254"/>
    </location>
</feature>
<feature type="transmembrane region" description="Helical" evidence="7">
    <location>
        <begin position="409"/>
        <end position="426"/>
    </location>
</feature>
<dbReference type="InterPro" id="IPR036259">
    <property type="entry name" value="MFS_trans_sf"/>
</dbReference>
<feature type="transmembrane region" description="Helical" evidence="7">
    <location>
        <begin position="64"/>
        <end position="81"/>
    </location>
</feature>
<dbReference type="CDD" id="cd17321">
    <property type="entry name" value="MFS_MMR_MDR_like"/>
    <property type="match status" value="1"/>
</dbReference>
<keyword evidence="2" id="KW-0813">Transport</keyword>
<name>A0A1D7U8M0_9HYPH</name>
<dbReference type="GO" id="GO:0022857">
    <property type="term" value="F:transmembrane transporter activity"/>
    <property type="evidence" value="ECO:0007669"/>
    <property type="project" value="InterPro"/>
</dbReference>
<protein>
    <submittedName>
        <fullName evidence="9">MFS transporter</fullName>
    </submittedName>
</protein>
<feature type="transmembrane region" description="Helical" evidence="7">
    <location>
        <begin position="145"/>
        <end position="166"/>
    </location>
</feature>
<evidence type="ECO:0000256" key="5">
    <source>
        <dbReference type="ARBA" id="ARBA00022989"/>
    </source>
</evidence>
<dbReference type="Gene3D" id="1.20.1720.10">
    <property type="entry name" value="Multidrug resistance protein D"/>
    <property type="match status" value="1"/>
</dbReference>
<dbReference type="STRING" id="1526658.BHK69_27145"/>
<sequence>MMTSAPVPSQGGRKATRREWLGLLAIALPCMIYSMDLTVLNLAVPTLTRELKPSASQLLRIIDIYGFMVAGFLMTMGTLGDRIGRRRLLTLGAAFFGLASTVAAFSNSVEMLITMRAVLGIAGATLAPSTLSLIAVMFDDEKERTFAISMWIASFSAGAIIGPVVGGLLIEYLWWGSVFLIAVPPMLLLLVIGPILLPEYRAPNAGRIDLLSALLSLAAVLGLIYGIKHWAEAGFGPLAAVAILAGLSLALVFLRRQAKLADPMVDLAMFRIPAFRAALAINLASILFMFGSFIFLAQYFQLVAGLTPLQAGFWSLPSAIAFTLASFVTPALAARSKPATLMASGLAVSALGFIWLVFAPDLVQIVAASVVFSVGFTPVITLTTGIVVGSAPPERTGAASAMSETSAELGGALGIAVLGSLGAALYRSRMTDIVVPGISADALAPARATLGGALALAAKLTPDQAGPILAQASAAFMAGFHASAILSVAGMLFCIAVTLTVLRDARPGEPH</sequence>
<feature type="domain" description="Major facilitator superfamily (MFS) profile" evidence="8">
    <location>
        <begin position="22"/>
        <end position="506"/>
    </location>
</feature>
<dbReference type="InterPro" id="IPR011701">
    <property type="entry name" value="MFS"/>
</dbReference>
<feature type="transmembrane region" description="Helical" evidence="7">
    <location>
        <begin position="88"/>
        <end position="105"/>
    </location>
</feature>
<evidence type="ECO:0000256" key="1">
    <source>
        <dbReference type="ARBA" id="ARBA00004651"/>
    </source>
</evidence>
<gene>
    <name evidence="9" type="ORF">BHK69_27145</name>
</gene>
<dbReference type="SUPFAM" id="SSF103473">
    <property type="entry name" value="MFS general substrate transporter"/>
    <property type="match status" value="1"/>
</dbReference>
<dbReference type="InterPro" id="IPR020846">
    <property type="entry name" value="MFS_dom"/>
</dbReference>
<feature type="transmembrane region" description="Helical" evidence="7">
    <location>
        <begin position="172"/>
        <end position="196"/>
    </location>
</feature>
<dbReference type="AlphaFoldDB" id="A0A1D7U8M0"/>
<feature type="transmembrane region" description="Helical" evidence="7">
    <location>
        <begin position="208"/>
        <end position="227"/>
    </location>
</feature>